<evidence type="ECO:0000256" key="1">
    <source>
        <dbReference type="SAM" id="Phobius"/>
    </source>
</evidence>
<gene>
    <name evidence="2" type="ORF">CC78DRAFT_528493</name>
</gene>
<organism evidence="2 3">
    <name type="scientific">Lojkania enalia</name>
    <dbReference type="NCBI Taxonomy" id="147567"/>
    <lineage>
        <taxon>Eukaryota</taxon>
        <taxon>Fungi</taxon>
        <taxon>Dikarya</taxon>
        <taxon>Ascomycota</taxon>
        <taxon>Pezizomycotina</taxon>
        <taxon>Dothideomycetes</taxon>
        <taxon>Pleosporomycetidae</taxon>
        <taxon>Pleosporales</taxon>
        <taxon>Pleosporales incertae sedis</taxon>
        <taxon>Lojkania</taxon>
    </lineage>
</organism>
<comment type="caution">
    <text evidence="2">The sequence shown here is derived from an EMBL/GenBank/DDBJ whole genome shotgun (WGS) entry which is preliminary data.</text>
</comment>
<keyword evidence="3" id="KW-1185">Reference proteome</keyword>
<evidence type="ECO:0000313" key="3">
    <source>
        <dbReference type="Proteomes" id="UP000800093"/>
    </source>
</evidence>
<feature type="transmembrane region" description="Helical" evidence="1">
    <location>
        <begin position="46"/>
        <end position="68"/>
    </location>
</feature>
<dbReference type="Proteomes" id="UP000800093">
    <property type="component" value="Unassembled WGS sequence"/>
</dbReference>
<keyword evidence="1" id="KW-0812">Transmembrane</keyword>
<evidence type="ECO:0000313" key="2">
    <source>
        <dbReference type="EMBL" id="KAF2270769.1"/>
    </source>
</evidence>
<keyword evidence="1" id="KW-1133">Transmembrane helix</keyword>
<dbReference type="EMBL" id="ML986579">
    <property type="protein sequence ID" value="KAF2270769.1"/>
    <property type="molecule type" value="Genomic_DNA"/>
</dbReference>
<name>A0A9P4NCL5_9PLEO</name>
<keyword evidence="1" id="KW-0472">Membrane</keyword>
<protein>
    <submittedName>
        <fullName evidence="2">Uncharacterized protein</fullName>
    </submittedName>
</protein>
<sequence length="120" mass="12994">MVAASSQSSIVEAAGARSLVVPARAGPHCSDMLSSCKCSSQPCSCVYFGVFFGVSFGVAFDVAFDVFSASPRLLSFVRDVRMRAKRNLSGSQIETPSLAHAHIWPAPGPNRSRRPYLWQR</sequence>
<proteinExistence type="predicted"/>
<dbReference type="AlphaFoldDB" id="A0A9P4NCL5"/>
<accession>A0A9P4NCL5</accession>
<reference evidence="3" key="1">
    <citation type="journal article" date="2020" name="Stud. Mycol.">
        <title>101 Dothideomycetes genomes: A test case for predicting lifestyles and emergence of pathogens.</title>
        <authorList>
            <person name="Haridas S."/>
            <person name="Albert R."/>
            <person name="Binder M."/>
            <person name="Bloem J."/>
            <person name="LaButti K."/>
            <person name="Salamov A."/>
            <person name="Andreopoulos B."/>
            <person name="Baker S."/>
            <person name="Barry K."/>
            <person name="Bills G."/>
            <person name="Bluhm B."/>
            <person name="Cannon C."/>
            <person name="Castanera R."/>
            <person name="Culley D."/>
            <person name="Daum C."/>
            <person name="Ezra D."/>
            <person name="Gonzalez J."/>
            <person name="Henrissat B."/>
            <person name="Kuo A."/>
            <person name="Liang C."/>
            <person name="Lipzen A."/>
            <person name="Lutzoni F."/>
            <person name="Magnuson J."/>
            <person name="Mondo S."/>
            <person name="Nolan M."/>
            <person name="Ohm R."/>
            <person name="Pangilinan J."/>
            <person name="Park H.-J."/>
            <person name="Ramirez L."/>
            <person name="Alfaro M."/>
            <person name="Sun H."/>
            <person name="Tritt A."/>
            <person name="Yoshinaga Y."/>
            <person name="Zwiers L.-H."/>
            <person name="Turgeon B."/>
            <person name="Goodwin S."/>
            <person name="Spatafora J."/>
            <person name="Crous P."/>
            <person name="Grigoriev I."/>
        </authorList>
    </citation>
    <scope>NUCLEOTIDE SEQUENCE [LARGE SCALE GENOMIC DNA]</scope>
    <source>
        <strain evidence="3">CBS 304.66</strain>
    </source>
</reference>